<proteinExistence type="predicted"/>
<comment type="caution">
    <text evidence="1">The sequence shown here is derived from an EMBL/GenBank/DDBJ whole genome shotgun (WGS) entry which is preliminary data.</text>
</comment>
<reference evidence="1 2" key="1">
    <citation type="journal article" date="2021" name="DNA Res.">
        <title>Genome analysis of Candida subhashii reveals its hybrid nature and dual mitochondrial genome conformations.</title>
        <authorList>
            <person name="Mixao V."/>
            <person name="Hegedusova E."/>
            <person name="Saus E."/>
            <person name="Pryszcz L.P."/>
            <person name="Cillingova A."/>
            <person name="Nosek J."/>
            <person name="Gabaldon T."/>
        </authorList>
    </citation>
    <scope>NUCLEOTIDE SEQUENCE [LARGE SCALE GENOMIC DNA]</scope>
    <source>
        <strain evidence="1 2">CBS 10753</strain>
    </source>
</reference>
<organism evidence="1 2">
    <name type="scientific">[Candida] subhashii</name>
    <dbReference type="NCBI Taxonomy" id="561895"/>
    <lineage>
        <taxon>Eukaryota</taxon>
        <taxon>Fungi</taxon>
        <taxon>Dikarya</taxon>
        <taxon>Ascomycota</taxon>
        <taxon>Saccharomycotina</taxon>
        <taxon>Pichiomycetes</taxon>
        <taxon>Debaryomycetaceae</taxon>
        <taxon>Spathaspora</taxon>
    </lineage>
</organism>
<name>A0A8J5UL50_9ASCO</name>
<sequence>MESIQPKYQVKFFNVNFLEFDNLVKKALHQKATKEQEQQVINYLHTCFKVYVIVNQQSWRVIGKRKDTRVPYYSKRIHNFRLPLFFKDAIREMARPMIAPKSQLYLPDVIVVNDENKSAHCIPQSLDIIQLFPGLKLSQLEIEEVNPTMLGMYHEEANIISTTAKELPSYRIKATSILKHIRFQQFRLITSQENWVLLDRGNGKQPERVENMNDIFQNTGLLSGFSVYSNNRKVRINSQSLTCLAIDRSGVDVFARFPTEDMFLRIESPEPHYLLSRSNMDRKYKASPRIEKPSRLNKKIEISRLSTMVKSSLK</sequence>
<accession>A0A8J5UL50</accession>
<protein>
    <submittedName>
        <fullName evidence="1">Uncharacterized protein</fullName>
    </submittedName>
</protein>
<dbReference type="Proteomes" id="UP000694255">
    <property type="component" value="Unassembled WGS sequence"/>
</dbReference>
<dbReference type="AlphaFoldDB" id="A0A8J5UL50"/>
<dbReference type="GeneID" id="73467554"/>
<gene>
    <name evidence="1" type="ORF">J8A68_000753</name>
</gene>
<evidence type="ECO:0000313" key="2">
    <source>
        <dbReference type="Proteomes" id="UP000694255"/>
    </source>
</evidence>
<dbReference type="OrthoDB" id="4009574at2759"/>
<keyword evidence="2" id="KW-1185">Reference proteome</keyword>
<dbReference type="EMBL" id="JAGSYN010000047">
    <property type="protein sequence ID" value="KAG7665733.1"/>
    <property type="molecule type" value="Genomic_DNA"/>
</dbReference>
<dbReference type="Pfam" id="PF25640">
    <property type="entry name" value="Crypto_dsRNA_S"/>
    <property type="match status" value="1"/>
</dbReference>
<dbReference type="InterPro" id="IPR057874">
    <property type="entry name" value="Crypto_dsRNA_S"/>
</dbReference>
<evidence type="ECO:0000313" key="1">
    <source>
        <dbReference type="EMBL" id="KAG7665733.1"/>
    </source>
</evidence>
<dbReference type="RefSeq" id="XP_049265965.1">
    <property type="nucleotide sequence ID" value="XM_049410461.1"/>
</dbReference>